<keyword evidence="2 4" id="KW-0378">Hydrolase</keyword>
<sequence>MELDAVSIEQRDGADPLARLRQLFSIPDGIIYLDGNSLGALPKNVSTALASAVEEQWGKSLIKGWNCHGWIDLPSKVGNRIAKLVGADDGTLICADSTSLNVFKVLATAIKMRPDRKVILSDTGNFPTDLYMAQGLKELTGGDIELRLAAPEEVEAALDETVAVMMLTEVDYRTGRKHDMKALTEKAHSVGALAMWDLCHSAGAFPVHLKEAKADFAVGCSYKYLNGGPGAPAFVYVAPEHQSHSGNPLTGWMGHDAPFAFDLGYTPSAKTDQMRVGTPQVLAMTALDASLDVFDETSLEALQGKSIELSELFISEVKRRCPNLELASPIDPLKRGSQVSFRHEQGYAVMQALIDRGVIGDFRAPNIIRFGFAPLYLSFAEVYKAAEILEEIIAGDLWDKPEYHQKSKVT</sequence>
<dbReference type="InterPro" id="IPR015424">
    <property type="entry name" value="PyrdxlP-dep_Trfase"/>
</dbReference>
<feature type="binding site" evidence="4">
    <location>
        <position position="98"/>
    </location>
    <ligand>
        <name>pyridoxal 5'-phosphate</name>
        <dbReference type="ChEBI" id="CHEBI:597326"/>
    </ligand>
</feature>
<dbReference type="PANTHER" id="PTHR14084:SF0">
    <property type="entry name" value="KYNURENINASE"/>
    <property type="match status" value="1"/>
</dbReference>
<comment type="subunit">
    <text evidence="4 6">Homodimer.</text>
</comment>
<evidence type="ECO:0000313" key="8">
    <source>
        <dbReference type="Proteomes" id="UP000199598"/>
    </source>
</evidence>
<comment type="similarity">
    <text evidence="4 6">Belongs to the kynureninase family.</text>
</comment>
<accession>A0A1I3YRV6</accession>
<name>A0A1I3YRV6_9HYPH</name>
<comment type="catalytic activity">
    <reaction evidence="6">
        <text>3-hydroxy-L-kynurenine + H2O = 3-hydroxyanthranilate + L-alanine + H(+)</text>
        <dbReference type="Rhea" id="RHEA:25143"/>
        <dbReference type="ChEBI" id="CHEBI:15377"/>
        <dbReference type="ChEBI" id="CHEBI:15378"/>
        <dbReference type="ChEBI" id="CHEBI:36559"/>
        <dbReference type="ChEBI" id="CHEBI:57972"/>
        <dbReference type="ChEBI" id="CHEBI:58125"/>
        <dbReference type="EC" id="3.7.1.3"/>
    </reaction>
</comment>
<keyword evidence="3 4" id="KW-0663">Pyridoxal phosphate</keyword>
<feature type="binding site" evidence="4">
    <location>
        <position position="222"/>
    </location>
    <ligand>
        <name>pyridoxal 5'-phosphate</name>
        <dbReference type="ChEBI" id="CHEBI:597326"/>
    </ligand>
</feature>
<comment type="caution">
    <text evidence="7">The sequence shown here is derived from an EMBL/GenBank/DDBJ whole genome shotgun (WGS) entry which is preliminary data.</text>
</comment>
<dbReference type="Proteomes" id="UP000199598">
    <property type="component" value="Unassembled WGS sequence"/>
</dbReference>
<comment type="pathway">
    <text evidence="4 6">Amino-acid degradation; L-kynurenine degradation; L-alanine and anthranilate from L-kynurenine: step 1/1.</text>
</comment>
<dbReference type="NCBIfam" id="TIGR01814">
    <property type="entry name" value="kynureninase"/>
    <property type="match status" value="1"/>
</dbReference>
<evidence type="ECO:0000256" key="4">
    <source>
        <dbReference type="HAMAP-Rule" id="MF_01970"/>
    </source>
</evidence>
<dbReference type="InterPro" id="IPR015422">
    <property type="entry name" value="PyrdxlP-dep_Trfase_small"/>
</dbReference>
<dbReference type="InterPro" id="IPR015421">
    <property type="entry name" value="PyrdxlP-dep_Trfase_major"/>
</dbReference>
<feature type="binding site" evidence="4">
    <location>
        <begin position="126"/>
        <end position="129"/>
    </location>
    <ligand>
        <name>pyridoxal 5'-phosphate</name>
        <dbReference type="ChEBI" id="CHEBI:597326"/>
    </ligand>
</feature>
<evidence type="ECO:0000256" key="3">
    <source>
        <dbReference type="ARBA" id="ARBA00022898"/>
    </source>
</evidence>
<dbReference type="EMBL" id="FOSK01000004">
    <property type="protein sequence ID" value="SFK34490.1"/>
    <property type="molecule type" value="Genomic_DNA"/>
</dbReference>
<dbReference type="PIRSF" id="PIRSF038800">
    <property type="entry name" value="KYNU"/>
    <property type="match status" value="1"/>
</dbReference>
<evidence type="ECO:0000256" key="5">
    <source>
        <dbReference type="NCBIfam" id="TIGR01814"/>
    </source>
</evidence>
<protein>
    <recommendedName>
        <fullName evidence="4 5">Kynureninase</fullName>
        <ecNumber evidence="4 5">3.7.1.3</ecNumber>
    </recommendedName>
    <alternativeName>
        <fullName evidence="4">L-kynurenine hydrolase</fullName>
    </alternativeName>
</protein>
<dbReference type="Gene3D" id="3.90.1150.10">
    <property type="entry name" value="Aspartate Aminotransferase, domain 1"/>
    <property type="match status" value="1"/>
</dbReference>
<evidence type="ECO:0000256" key="6">
    <source>
        <dbReference type="PIRNR" id="PIRNR038800"/>
    </source>
</evidence>
<feature type="binding site" evidence="4">
    <location>
        <position position="252"/>
    </location>
    <ligand>
        <name>pyridoxal 5'-phosphate</name>
        <dbReference type="ChEBI" id="CHEBI:597326"/>
    </ligand>
</feature>
<proteinExistence type="inferred from homology"/>
<dbReference type="PANTHER" id="PTHR14084">
    <property type="entry name" value="KYNURENINASE"/>
    <property type="match status" value="1"/>
</dbReference>
<dbReference type="EC" id="3.7.1.3" evidence="4 5"/>
<dbReference type="SUPFAM" id="SSF53383">
    <property type="entry name" value="PLP-dependent transferases"/>
    <property type="match status" value="1"/>
</dbReference>
<reference evidence="7 8" key="1">
    <citation type="submission" date="2016-10" db="EMBL/GenBank/DDBJ databases">
        <authorList>
            <person name="Varghese N."/>
            <person name="Submissions S."/>
        </authorList>
    </citation>
    <scope>NUCLEOTIDE SEQUENCE [LARGE SCALE GENOMIC DNA]</scope>
    <source>
        <strain evidence="7 8">DSM 16392</strain>
    </source>
</reference>
<comment type="pathway">
    <text evidence="4 6">Cofactor biosynthesis; NAD(+) biosynthesis; quinolinate from L-kynurenine: step 2/3.</text>
</comment>
<evidence type="ECO:0000256" key="2">
    <source>
        <dbReference type="ARBA" id="ARBA00022801"/>
    </source>
</evidence>
<dbReference type="InterPro" id="IPR010111">
    <property type="entry name" value="Kynureninase"/>
</dbReference>
<feature type="binding site" evidence="4">
    <location>
        <position position="200"/>
    </location>
    <ligand>
        <name>pyridoxal 5'-phosphate</name>
        <dbReference type="ChEBI" id="CHEBI:597326"/>
    </ligand>
</feature>
<feature type="binding site" evidence="4">
    <location>
        <position position="99"/>
    </location>
    <ligand>
        <name>pyridoxal 5'-phosphate</name>
        <dbReference type="ChEBI" id="CHEBI:597326"/>
    </ligand>
</feature>
<feature type="binding site" evidence="4">
    <location>
        <position position="168"/>
    </location>
    <ligand>
        <name>pyridoxal 5'-phosphate</name>
        <dbReference type="ChEBI" id="CHEBI:597326"/>
    </ligand>
</feature>
<dbReference type="RefSeq" id="WP_093518810.1">
    <property type="nucleotide sequence ID" value="NZ_FOSK01000004.1"/>
</dbReference>
<feature type="modified residue" description="N6-(pyridoxal phosphate)lysine" evidence="4">
    <location>
        <position position="223"/>
    </location>
</feature>
<evidence type="ECO:0000256" key="1">
    <source>
        <dbReference type="ARBA" id="ARBA00022642"/>
    </source>
</evidence>
<gene>
    <name evidence="4" type="primary">kynU</name>
    <name evidence="7" type="ORF">SAMN04488518_104188</name>
</gene>
<dbReference type="Pfam" id="PF22580">
    <property type="entry name" value="KYNU_C"/>
    <property type="match status" value="1"/>
</dbReference>
<dbReference type="Gene3D" id="3.40.640.10">
    <property type="entry name" value="Type I PLP-dependent aspartate aminotransferase-like (Major domain)"/>
    <property type="match status" value="1"/>
</dbReference>
<feature type="binding site" evidence="4">
    <location>
        <position position="278"/>
    </location>
    <ligand>
        <name>pyridoxal 5'-phosphate</name>
        <dbReference type="ChEBI" id="CHEBI:597326"/>
    </ligand>
</feature>
<comment type="cofactor">
    <cofactor evidence="4 6">
        <name>pyridoxal 5'-phosphate</name>
        <dbReference type="ChEBI" id="CHEBI:597326"/>
    </cofactor>
</comment>
<organism evidence="7 8">
    <name type="scientific">Pseudovibrio ascidiaceicola</name>
    <dbReference type="NCBI Taxonomy" id="285279"/>
    <lineage>
        <taxon>Bacteria</taxon>
        <taxon>Pseudomonadati</taxon>
        <taxon>Pseudomonadota</taxon>
        <taxon>Alphaproteobacteria</taxon>
        <taxon>Hyphomicrobiales</taxon>
        <taxon>Stappiaceae</taxon>
        <taxon>Pseudovibrio</taxon>
    </lineage>
</organism>
<dbReference type="HAMAP" id="MF_01970">
    <property type="entry name" value="Kynureninase"/>
    <property type="match status" value="1"/>
</dbReference>
<keyword evidence="1 4" id="KW-0662">Pyridine nucleotide biosynthesis</keyword>
<evidence type="ECO:0000313" key="7">
    <source>
        <dbReference type="EMBL" id="SFK34490.1"/>
    </source>
</evidence>
<comment type="function">
    <text evidence="4 6">Catalyzes the cleavage of L-kynurenine (L-Kyn) and L-3-hydroxykynurenine (L-3OHKyn) into anthranilic acid (AA) and 3-hydroxyanthranilic acid (3-OHAA), respectively.</text>
</comment>
<feature type="binding site" evidence="4">
    <location>
        <position position="197"/>
    </location>
    <ligand>
        <name>pyridoxal 5'-phosphate</name>
        <dbReference type="ChEBI" id="CHEBI:597326"/>
    </ligand>
</feature>
<keyword evidence="8" id="KW-1185">Reference proteome</keyword>
<comment type="catalytic activity">
    <reaction evidence="4 6">
        <text>L-kynurenine + H2O = anthranilate + L-alanine + H(+)</text>
        <dbReference type="Rhea" id="RHEA:16813"/>
        <dbReference type="ChEBI" id="CHEBI:15377"/>
        <dbReference type="ChEBI" id="CHEBI:15378"/>
        <dbReference type="ChEBI" id="CHEBI:16567"/>
        <dbReference type="ChEBI" id="CHEBI:57959"/>
        <dbReference type="ChEBI" id="CHEBI:57972"/>
        <dbReference type="EC" id="3.7.1.3"/>
    </reaction>
</comment>